<proteinExistence type="predicted"/>
<accession>A0A7S1JYZ3</accession>
<name>A0A7S1JYZ3_9ALVE</name>
<sequence>MAQPQQHNGSPQPQHDPWRFRYRTGKTESVVISGVPKDSPLLKETDCLETAVRLLRLAKCDMLDFSSEQLMALSRRQTEDRRRFKIVTEECMRHSWNPKKQRGVTSLDFTCFCSQLCGPEYQSLSLCTSTQRLLTKNYGSGDAMRCTPHARSLCKCIKDELMSVLMAGSPHVQADDVRLVDGFDCE</sequence>
<organism evidence="1">
    <name type="scientific">Vitrella brassicaformis</name>
    <dbReference type="NCBI Taxonomy" id="1169539"/>
    <lineage>
        <taxon>Eukaryota</taxon>
        <taxon>Sar</taxon>
        <taxon>Alveolata</taxon>
        <taxon>Colpodellida</taxon>
        <taxon>Vitrellaceae</taxon>
        <taxon>Vitrella</taxon>
    </lineage>
</organism>
<evidence type="ECO:0000313" key="1">
    <source>
        <dbReference type="EMBL" id="CAD9057722.1"/>
    </source>
</evidence>
<protein>
    <submittedName>
        <fullName evidence="1">Uncharacterized protein</fullName>
    </submittedName>
</protein>
<dbReference type="EMBL" id="HBGB01022161">
    <property type="protein sequence ID" value="CAD9057722.1"/>
    <property type="molecule type" value="Transcribed_RNA"/>
</dbReference>
<reference evidence="1" key="1">
    <citation type="submission" date="2021-01" db="EMBL/GenBank/DDBJ databases">
        <authorList>
            <person name="Corre E."/>
            <person name="Pelletier E."/>
            <person name="Niang G."/>
            <person name="Scheremetjew M."/>
            <person name="Finn R."/>
            <person name="Kale V."/>
            <person name="Holt S."/>
            <person name="Cochrane G."/>
            <person name="Meng A."/>
            <person name="Brown T."/>
            <person name="Cohen L."/>
        </authorList>
    </citation>
    <scope>NUCLEOTIDE SEQUENCE</scope>
    <source>
        <strain evidence="1">CCMP3346</strain>
    </source>
</reference>
<gene>
    <name evidence="1" type="ORF">VBRA1451_LOCUS12790</name>
</gene>
<dbReference type="AlphaFoldDB" id="A0A7S1JYZ3"/>